<evidence type="ECO:0000256" key="16">
    <source>
        <dbReference type="SAM" id="MobiDB-lite"/>
    </source>
</evidence>
<evidence type="ECO:0000256" key="8">
    <source>
        <dbReference type="ARBA" id="ARBA00022613"/>
    </source>
</evidence>
<feature type="coiled-coil region" evidence="15">
    <location>
        <begin position="195"/>
        <end position="268"/>
    </location>
</feature>
<dbReference type="PROSITE" id="PS51842">
    <property type="entry name" value="IF_ROD_2"/>
    <property type="match status" value="1"/>
</dbReference>
<keyword evidence="7" id="KW-0597">Phosphoprotein</keyword>
<reference evidence="19" key="1">
    <citation type="submission" date="2025-08" db="UniProtKB">
        <authorList>
            <consortium name="RefSeq"/>
        </authorList>
    </citation>
    <scope>IDENTIFICATION</scope>
</reference>
<evidence type="ECO:0000313" key="18">
    <source>
        <dbReference type="Proteomes" id="UP000694863"/>
    </source>
</evidence>
<evidence type="ECO:0000256" key="4">
    <source>
        <dbReference type="ARBA" id="ARBA00019025"/>
    </source>
</evidence>
<feature type="domain" description="IF rod" evidence="17">
    <location>
        <begin position="17"/>
        <end position="297"/>
    </location>
</feature>
<dbReference type="PANTHER" id="PTHR14069:SF0">
    <property type="entry name" value="FILENSIN"/>
    <property type="match status" value="1"/>
</dbReference>
<dbReference type="Gene3D" id="1.20.5.170">
    <property type="match status" value="1"/>
</dbReference>
<evidence type="ECO:0000256" key="15">
    <source>
        <dbReference type="SAM" id="Coils"/>
    </source>
</evidence>
<feature type="compositionally biased region" description="Basic and acidic residues" evidence="16">
    <location>
        <begin position="535"/>
        <end position="546"/>
    </location>
</feature>
<keyword evidence="12" id="KW-0472">Membrane</keyword>
<evidence type="ECO:0000256" key="6">
    <source>
        <dbReference type="ARBA" id="ARBA00022490"/>
    </source>
</evidence>
<keyword evidence="6" id="KW-0963">Cytoplasm</keyword>
<dbReference type="SMART" id="SM01391">
    <property type="entry name" value="Filament"/>
    <property type="match status" value="1"/>
</dbReference>
<evidence type="ECO:0000256" key="11">
    <source>
        <dbReference type="ARBA" id="ARBA00023054"/>
    </source>
</evidence>
<feature type="region of interest" description="Disordered" evidence="16">
    <location>
        <begin position="476"/>
        <end position="590"/>
    </location>
</feature>
<protein>
    <recommendedName>
        <fullName evidence="4">Filensin</fullName>
    </recommendedName>
    <alternativeName>
        <fullName evidence="14">Beaded filament structural protein 1</fullName>
    </alternativeName>
</protein>
<keyword evidence="5" id="KW-1003">Cell membrane</keyword>
<dbReference type="PANTHER" id="PTHR14069">
    <property type="entry name" value="FILENSIN"/>
    <property type="match status" value="1"/>
</dbReference>
<dbReference type="RefSeq" id="XP_004698213.4">
    <property type="nucleotide sequence ID" value="XM_004698156.4"/>
</dbReference>
<keyword evidence="13" id="KW-0206">Cytoskeleton</keyword>
<keyword evidence="18" id="KW-1185">Reference proteome</keyword>
<evidence type="ECO:0000313" key="19">
    <source>
        <dbReference type="RefSeq" id="XP_004698213.4"/>
    </source>
</evidence>
<dbReference type="Pfam" id="PF00038">
    <property type="entry name" value="Filament"/>
    <property type="match status" value="1"/>
</dbReference>
<evidence type="ECO:0000256" key="2">
    <source>
        <dbReference type="ARBA" id="ARBA00004413"/>
    </source>
</evidence>
<dbReference type="Proteomes" id="UP000694863">
    <property type="component" value="Unplaced"/>
</dbReference>
<name>A0ABM0IEI4_ECHTE</name>
<evidence type="ECO:0000256" key="14">
    <source>
        <dbReference type="ARBA" id="ARBA00031415"/>
    </source>
</evidence>
<evidence type="ECO:0000256" key="5">
    <source>
        <dbReference type="ARBA" id="ARBA00022475"/>
    </source>
</evidence>
<evidence type="ECO:0000256" key="7">
    <source>
        <dbReference type="ARBA" id="ARBA00022553"/>
    </source>
</evidence>
<dbReference type="Gene3D" id="1.20.5.1160">
    <property type="entry name" value="Vasodilator-stimulated phosphoprotein"/>
    <property type="match status" value="1"/>
</dbReference>
<dbReference type="InterPro" id="IPR039008">
    <property type="entry name" value="IF_rod_dom"/>
</dbReference>
<keyword evidence="10" id="KW-0403">Intermediate filament</keyword>
<evidence type="ECO:0000256" key="1">
    <source>
        <dbReference type="ARBA" id="ARBA00004245"/>
    </source>
</evidence>
<evidence type="ECO:0000256" key="3">
    <source>
        <dbReference type="ARBA" id="ARBA00004544"/>
    </source>
</evidence>
<sequence length="636" mass="70672">MLQTLRGQQPCPPEPDGPAALRDLGERVAAYVHRARALERRQAGLGRQLDAWRGWRDLAGQEEALARQIADNRQRARDLAAEGARLQRQGAEAQRTLAEFRSKYENECECQLLQKEMLERLNKEADEALLNNLHLQIEAQFLQDDIRSTKDRYKKNLLEIQTYVSILQQTMQLTPPPSTSMSGMAKEKLLIKQKAVALQSQLEESQRILSRLQIQRSRLQAETTSLEDTITDAHECFNDEIQLYNEHIEGLQQEIEETERVLEQSSYDFQQLAAAQHTLKNKLDRYQDIIKSEGHRLNYAFVATPITFFTQCPRASLSLHPGRKDLTRAVHDITTAKPRQKDLPTNVLRRKKIIAKDPAGETLGYAPFRSLDDTKQVQVLQEDDEMKLKSVAEGASPPIQEGAPEDVPNGGQMSKAFGKLCKMVTERVKSPREPEPTAGCHTKGLYVLVTGDTSYIDPGFCPFPIVARGEVIVSTEEDSMHPESPVNSASEQPKSPLGNGQGDLQGMVPGHSAIEHNIDEEKEISVKEQGGPGEKPADRKEDKVAEKSCLVVLPGPKEPVTTPSQKPAAIQDSSEGPGAGSSDLQGKSPAEALSYEKVEVVESIEKVSAEIIETYEETAIIVETTIGKTKANKKKL</sequence>
<gene>
    <name evidence="19" type="primary">BFSP1</name>
</gene>
<dbReference type="GeneID" id="101652140"/>
<dbReference type="InterPro" id="IPR042358">
    <property type="entry name" value="BFSP1"/>
</dbReference>
<keyword evidence="11 15" id="KW-0175">Coiled coil</keyword>
<evidence type="ECO:0000256" key="13">
    <source>
        <dbReference type="ARBA" id="ARBA00023212"/>
    </source>
</evidence>
<organism evidence="18 19">
    <name type="scientific">Echinops telfairi</name>
    <name type="common">Lesser hedgehog tenrec</name>
    <dbReference type="NCBI Taxonomy" id="9371"/>
    <lineage>
        <taxon>Eukaryota</taxon>
        <taxon>Metazoa</taxon>
        <taxon>Chordata</taxon>
        <taxon>Craniata</taxon>
        <taxon>Vertebrata</taxon>
        <taxon>Euteleostomi</taxon>
        <taxon>Mammalia</taxon>
        <taxon>Eutheria</taxon>
        <taxon>Afrotheria</taxon>
        <taxon>Tenrecidae</taxon>
        <taxon>Tenrecinae</taxon>
        <taxon>Echinops</taxon>
    </lineage>
</organism>
<proteinExistence type="predicted"/>
<keyword evidence="9" id="KW-0677">Repeat</keyword>
<comment type="subcellular location">
    <subcellularLocation>
        <location evidence="2">Cell membrane</location>
        <topology evidence="2">Peripheral membrane protein</topology>
        <orientation evidence="2">Cytoplasmic side</orientation>
    </subcellularLocation>
    <subcellularLocation>
        <location evidence="3">Cytoplasm</location>
        <location evidence="3">Cell cortex</location>
    </subcellularLocation>
    <subcellularLocation>
        <location evidence="1">Cytoplasm</location>
        <location evidence="1">Cytoskeleton</location>
    </subcellularLocation>
</comment>
<evidence type="ECO:0000256" key="9">
    <source>
        <dbReference type="ARBA" id="ARBA00022737"/>
    </source>
</evidence>
<evidence type="ECO:0000259" key="17">
    <source>
        <dbReference type="PROSITE" id="PS51842"/>
    </source>
</evidence>
<keyword evidence="8" id="KW-0273">Eye lens protein</keyword>
<feature type="compositionally biased region" description="Basic and acidic residues" evidence="16">
    <location>
        <begin position="513"/>
        <end position="526"/>
    </location>
</feature>
<evidence type="ECO:0000256" key="10">
    <source>
        <dbReference type="ARBA" id="ARBA00022754"/>
    </source>
</evidence>
<accession>A0ABM0IEI4</accession>
<evidence type="ECO:0000256" key="12">
    <source>
        <dbReference type="ARBA" id="ARBA00023136"/>
    </source>
</evidence>